<name>A1K2D3_AZOSB</name>
<sequence length="354" mass="38497">MPFPLISWRTIVLRPLRHVLWAGLIGLIGEAAAAPCDPLVGEFLMEFGKEEIQLRIERSDGRYFVRLDDGRGQWREQLEALQEVPLDELKGLVPDVECGLGGGGGVFVKTAVGGARLADNPAEKGHEVGYALTGFLMVIPQGFSISVFDLFPLADHTGAAEPRVEPSPERAVAGVMRCPGDRAPDLTQASYDALPKYMKDNIQEGQPLERRTERMCGQRLVRSIDSRYAKGAYAKIHGESLQELRSLLEAGQVPRDDKGVSQWWELGKVLLTYHGDGKPSEDPLAATSSAIFLNLIVPHLTQESLKARPVRLRALGQIVTTLAGRSDADAREALARMKAAGLPVHAQAAAGERG</sequence>
<evidence type="ECO:0000313" key="1">
    <source>
        <dbReference type="EMBL" id="CAL92988.1"/>
    </source>
</evidence>
<accession>A1K2D3</accession>
<keyword evidence="2" id="KW-1185">Reference proteome</keyword>
<evidence type="ECO:0000313" key="2">
    <source>
        <dbReference type="Proteomes" id="UP000002588"/>
    </source>
</evidence>
<dbReference type="EMBL" id="AM406670">
    <property type="protein sequence ID" value="CAL92988.1"/>
    <property type="molecule type" value="Genomic_DNA"/>
</dbReference>
<dbReference type="KEGG" id="azo:azo0371"/>
<reference evidence="1 2" key="1">
    <citation type="journal article" date="2006" name="Nat. Biotechnol.">
        <title>Complete genome of the mutualistic, N2-fixing grass endophyte Azoarcus sp. strain BH72.</title>
        <authorList>
            <person name="Krause A."/>
            <person name="Ramakumar A."/>
            <person name="Bartels D."/>
            <person name="Battistoni F."/>
            <person name="Bekel T."/>
            <person name="Boch J."/>
            <person name="Boehm M."/>
            <person name="Friedrich F."/>
            <person name="Hurek T."/>
            <person name="Krause L."/>
            <person name="Linke B."/>
            <person name="McHardy A.C."/>
            <person name="Sarkar A."/>
            <person name="Schneiker S."/>
            <person name="Syed A.A."/>
            <person name="Thauer R."/>
            <person name="Vorhoelter F.-J."/>
            <person name="Weidner S."/>
            <person name="Puehler A."/>
            <person name="Reinhold-Hurek B."/>
            <person name="Kaiser O."/>
            <person name="Goesmann A."/>
        </authorList>
    </citation>
    <scope>NUCLEOTIDE SEQUENCE [LARGE SCALE GENOMIC DNA]</scope>
    <source>
        <strain evidence="1 2">BH72</strain>
    </source>
</reference>
<dbReference type="AlphaFoldDB" id="A1K2D3"/>
<dbReference type="HOGENOM" id="CLU_782227_0_0_4"/>
<organism evidence="1 2">
    <name type="scientific">Azoarcus sp. (strain BH72)</name>
    <dbReference type="NCBI Taxonomy" id="418699"/>
    <lineage>
        <taxon>Bacteria</taxon>
        <taxon>Pseudomonadati</taxon>
        <taxon>Pseudomonadota</taxon>
        <taxon>Betaproteobacteria</taxon>
        <taxon>Rhodocyclales</taxon>
        <taxon>Zoogloeaceae</taxon>
        <taxon>Azoarcus</taxon>
    </lineage>
</organism>
<dbReference type="Proteomes" id="UP000002588">
    <property type="component" value="Chromosome"/>
</dbReference>
<gene>
    <name evidence="1" type="ordered locus">azo0371</name>
</gene>
<proteinExistence type="predicted"/>
<protein>
    <submittedName>
        <fullName evidence="1">Hypothetical secreted protein</fullName>
    </submittedName>
</protein>